<dbReference type="PANTHER" id="PTHR40396">
    <property type="entry name" value="ATPASE-LIKE PROTEIN"/>
    <property type="match status" value="1"/>
</dbReference>
<name>A0A955RX58_UNCKA</name>
<feature type="domain" description="ATPase AAA-type core" evidence="1">
    <location>
        <begin position="48"/>
        <end position="358"/>
    </location>
</feature>
<proteinExistence type="predicted"/>
<dbReference type="GO" id="GO:0005524">
    <property type="term" value="F:ATP binding"/>
    <property type="evidence" value="ECO:0007669"/>
    <property type="project" value="InterPro"/>
</dbReference>
<dbReference type="InterPro" id="IPR027417">
    <property type="entry name" value="P-loop_NTPase"/>
</dbReference>
<evidence type="ECO:0000313" key="2">
    <source>
        <dbReference type="EMBL" id="MCA9397510.1"/>
    </source>
</evidence>
<sequence length="417" mass="47518">MQKSAIIEFSVENWGPFKDKAVFSMSARKSDGHTFCSNGENLLKTSLIFGPNASGKSSLLDALYVMKQAIIYSANTTENGEEAKRIVHRPFLGSRSSIEQPTKYEIIFSVENPQEKDNGVYKYSFSVLQDAVTEEILAEINTKGTEKLLIERTVDKVETSDEFREVSNFIKNQSDLRKDTLFLSFLAQLNNNFAVTILDFFRNVNVISGIHNFYVNYTIKKFQEDESFRKKVLEYLREADFCIKDAEVRTTEADDSTGKMRKFLNIFFSHPVFGKDNKEVHNFELPLESESDGTNSFFQILGPILDTLEKGKILFIDELDNSLHPLLTRFIVDLFDSEVVNVNNAQLVATTHDTSLLSNKRMIKDQFWFTEKDNYGSAKLFSLAEFAGSDLRNDSEYSKKYLEGRFGALPVVGMITD</sequence>
<dbReference type="InterPro" id="IPR003959">
    <property type="entry name" value="ATPase_AAA_core"/>
</dbReference>
<reference evidence="2" key="1">
    <citation type="submission" date="2020-04" db="EMBL/GenBank/DDBJ databases">
        <authorList>
            <person name="Zhang T."/>
        </authorList>
    </citation>
    <scope>NUCLEOTIDE SEQUENCE</scope>
    <source>
        <strain evidence="2">HKST-UBA02</strain>
    </source>
</reference>
<dbReference type="AlphaFoldDB" id="A0A955RX58"/>
<dbReference type="GO" id="GO:0016887">
    <property type="term" value="F:ATP hydrolysis activity"/>
    <property type="evidence" value="ECO:0007669"/>
    <property type="project" value="InterPro"/>
</dbReference>
<protein>
    <submittedName>
        <fullName evidence="2">AAA family ATPase</fullName>
    </submittedName>
</protein>
<accession>A0A955RX58</accession>
<gene>
    <name evidence="2" type="ORF">KC573_01665</name>
</gene>
<reference evidence="2" key="2">
    <citation type="journal article" date="2021" name="Microbiome">
        <title>Successional dynamics and alternative stable states in a saline activated sludge microbial community over 9 years.</title>
        <authorList>
            <person name="Wang Y."/>
            <person name="Ye J."/>
            <person name="Ju F."/>
            <person name="Liu L."/>
            <person name="Boyd J.A."/>
            <person name="Deng Y."/>
            <person name="Parks D.H."/>
            <person name="Jiang X."/>
            <person name="Yin X."/>
            <person name="Woodcroft B.J."/>
            <person name="Tyson G.W."/>
            <person name="Hugenholtz P."/>
            <person name="Polz M.F."/>
            <person name="Zhang T."/>
        </authorList>
    </citation>
    <scope>NUCLEOTIDE SEQUENCE</scope>
    <source>
        <strain evidence="2">HKST-UBA02</strain>
    </source>
</reference>
<dbReference type="Pfam" id="PF13304">
    <property type="entry name" value="AAA_21"/>
    <property type="match status" value="1"/>
</dbReference>
<dbReference type="Proteomes" id="UP000699691">
    <property type="component" value="Unassembled WGS sequence"/>
</dbReference>
<dbReference type="Gene3D" id="3.40.50.300">
    <property type="entry name" value="P-loop containing nucleotide triphosphate hydrolases"/>
    <property type="match status" value="1"/>
</dbReference>
<dbReference type="EMBL" id="JAGQKY010000054">
    <property type="protein sequence ID" value="MCA9397510.1"/>
    <property type="molecule type" value="Genomic_DNA"/>
</dbReference>
<comment type="caution">
    <text evidence="2">The sequence shown here is derived from an EMBL/GenBank/DDBJ whole genome shotgun (WGS) entry which is preliminary data.</text>
</comment>
<evidence type="ECO:0000259" key="1">
    <source>
        <dbReference type="Pfam" id="PF13304"/>
    </source>
</evidence>
<evidence type="ECO:0000313" key="3">
    <source>
        <dbReference type="Proteomes" id="UP000699691"/>
    </source>
</evidence>
<organism evidence="2 3">
    <name type="scientific">candidate division WWE3 bacterium</name>
    <dbReference type="NCBI Taxonomy" id="2053526"/>
    <lineage>
        <taxon>Bacteria</taxon>
        <taxon>Katanobacteria</taxon>
    </lineage>
</organism>
<dbReference type="SUPFAM" id="SSF52540">
    <property type="entry name" value="P-loop containing nucleoside triphosphate hydrolases"/>
    <property type="match status" value="1"/>
</dbReference>
<dbReference type="PANTHER" id="PTHR40396:SF1">
    <property type="entry name" value="ATPASE AAA-TYPE CORE DOMAIN-CONTAINING PROTEIN"/>
    <property type="match status" value="1"/>
</dbReference>